<evidence type="ECO:0000313" key="10">
    <source>
        <dbReference type="EMBL" id="MDQ0393432.1"/>
    </source>
</evidence>
<dbReference type="EMBL" id="JAUSVK010000001">
    <property type="protein sequence ID" value="MDQ0393432.1"/>
    <property type="molecule type" value="Genomic_DNA"/>
</dbReference>
<evidence type="ECO:0000256" key="3">
    <source>
        <dbReference type="ARBA" id="ARBA00022448"/>
    </source>
</evidence>
<dbReference type="Proteomes" id="UP001237448">
    <property type="component" value="Unassembled WGS sequence"/>
</dbReference>
<dbReference type="SUPFAM" id="SSF161098">
    <property type="entry name" value="MetI-like"/>
    <property type="match status" value="1"/>
</dbReference>
<keyword evidence="4" id="KW-1003">Cell membrane</keyword>
<feature type="domain" description="ABC transmembrane type-1" evidence="9">
    <location>
        <begin position="66"/>
        <end position="256"/>
    </location>
</feature>
<dbReference type="RefSeq" id="WP_307428760.1">
    <property type="nucleotide sequence ID" value="NZ_JAUSVK010000001.1"/>
</dbReference>
<evidence type="ECO:0000256" key="2">
    <source>
        <dbReference type="ARBA" id="ARBA00007069"/>
    </source>
</evidence>
<dbReference type="Pfam" id="PF00528">
    <property type="entry name" value="BPD_transp_1"/>
    <property type="match status" value="1"/>
</dbReference>
<organism evidence="10 11">
    <name type="scientific">Labrys monachus</name>
    <dbReference type="NCBI Taxonomy" id="217067"/>
    <lineage>
        <taxon>Bacteria</taxon>
        <taxon>Pseudomonadati</taxon>
        <taxon>Pseudomonadota</taxon>
        <taxon>Alphaproteobacteria</taxon>
        <taxon>Hyphomicrobiales</taxon>
        <taxon>Xanthobacteraceae</taxon>
        <taxon>Labrys</taxon>
    </lineage>
</organism>
<evidence type="ECO:0000313" key="11">
    <source>
        <dbReference type="Proteomes" id="UP001237448"/>
    </source>
</evidence>
<dbReference type="PROSITE" id="PS50928">
    <property type="entry name" value="ABC_TM1"/>
    <property type="match status" value="1"/>
</dbReference>
<sequence length="266" mass="28836">MTRAERITIAILWLFAGLVFLLLYGPAVLVVVLSFFDIRRGAVVWNSFSFEHYAALAHNASILSALGNTLLVAGGSVSVAMVLALAIAYYMRTGQRRGRAYIEFVIFLPFVLPAIITGISLLITFRELGVERSLFTVAIGHIVIVISIIYRLVMVRLEALQTSQLEASADLGARGFTTFRLVVLPQLSSAMVTGALLALTISLDETLVTFFLAGGDPTLPLRLWAMMRVGFSPEINALVSIVLLITTIAASIGALLLRRSIPARKA</sequence>
<name>A0ABU0FFP4_9HYPH</name>
<dbReference type="CDD" id="cd06261">
    <property type="entry name" value="TM_PBP2"/>
    <property type="match status" value="1"/>
</dbReference>
<evidence type="ECO:0000256" key="1">
    <source>
        <dbReference type="ARBA" id="ARBA00004651"/>
    </source>
</evidence>
<feature type="transmembrane region" description="Helical" evidence="8">
    <location>
        <begin position="12"/>
        <end position="36"/>
    </location>
</feature>
<evidence type="ECO:0000256" key="4">
    <source>
        <dbReference type="ARBA" id="ARBA00022475"/>
    </source>
</evidence>
<dbReference type="InterPro" id="IPR051789">
    <property type="entry name" value="Bact_Polyamine_Transport"/>
</dbReference>
<evidence type="ECO:0000259" key="9">
    <source>
        <dbReference type="PROSITE" id="PS50928"/>
    </source>
</evidence>
<evidence type="ECO:0000256" key="8">
    <source>
        <dbReference type="RuleBase" id="RU363032"/>
    </source>
</evidence>
<dbReference type="PANTHER" id="PTHR43848:SF2">
    <property type="entry name" value="PUTRESCINE TRANSPORT SYSTEM PERMEASE PROTEIN POTI"/>
    <property type="match status" value="1"/>
</dbReference>
<keyword evidence="7 8" id="KW-0472">Membrane</keyword>
<protein>
    <submittedName>
        <fullName evidence="10">Spermidine/putrescine transport system permease protein/spermidine/putrescine transport system permease protein</fullName>
    </submittedName>
</protein>
<feature type="transmembrane region" description="Helical" evidence="8">
    <location>
        <begin position="235"/>
        <end position="257"/>
    </location>
</feature>
<evidence type="ECO:0000256" key="7">
    <source>
        <dbReference type="ARBA" id="ARBA00023136"/>
    </source>
</evidence>
<feature type="transmembrane region" description="Helical" evidence="8">
    <location>
        <begin position="56"/>
        <end position="89"/>
    </location>
</feature>
<feature type="transmembrane region" description="Helical" evidence="8">
    <location>
        <begin position="135"/>
        <end position="153"/>
    </location>
</feature>
<keyword evidence="5 8" id="KW-0812">Transmembrane</keyword>
<dbReference type="InterPro" id="IPR000515">
    <property type="entry name" value="MetI-like"/>
</dbReference>
<reference evidence="10 11" key="1">
    <citation type="submission" date="2023-07" db="EMBL/GenBank/DDBJ databases">
        <title>Genomic Encyclopedia of Type Strains, Phase IV (KMG-IV): sequencing the most valuable type-strain genomes for metagenomic binning, comparative biology and taxonomic classification.</title>
        <authorList>
            <person name="Goeker M."/>
        </authorList>
    </citation>
    <scope>NUCLEOTIDE SEQUENCE [LARGE SCALE GENOMIC DNA]</scope>
    <source>
        <strain evidence="10 11">DSM 5896</strain>
    </source>
</reference>
<feature type="transmembrane region" description="Helical" evidence="8">
    <location>
        <begin position="101"/>
        <end position="123"/>
    </location>
</feature>
<accession>A0ABU0FFP4</accession>
<dbReference type="Gene3D" id="1.10.3720.10">
    <property type="entry name" value="MetI-like"/>
    <property type="match status" value="1"/>
</dbReference>
<comment type="subcellular location">
    <subcellularLocation>
        <location evidence="1 8">Cell membrane</location>
        <topology evidence="1 8">Multi-pass membrane protein</topology>
    </subcellularLocation>
</comment>
<dbReference type="InterPro" id="IPR035906">
    <property type="entry name" value="MetI-like_sf"/>
</dbReference>
<evidence type="ECO:0000256" key="5">
    <source>
        <dbReference type="ARBA" id="ARBA00022692"/>
    </source>
</evidence>
<keyword evidence="11" id="KW-1185">Reference proteome</keyword>
<gene>
    <name evidence="10" type="ORF">J3R73_003224</name>
</gene>
<feature type="transmembrane region" description="Helical" evidence="8">
    <location>
        <begin position="190"/>
        <end position="215"/>
    </location>
</feature>
<dbReference type="PANTHER" id="PTHR43848">
    <property type="entry name" value="PUTRESCINE TRANSPORT SYSTEM PERMEASE PROTEIN POTI"/>
    <property type="match status" value="1"/>
</dbReference>
<keyword evidence="3 8" id="KW-0813">Transport</keyword>
<comment type="similarity">
    <text evidence="2">Belongs to the binding-protein-dependent transport system permease family. CysTW subfamily.</text>
</comment>
<evidence type="ECO:0000256" key="6">
    <source>
        <dbReference type="ARBA" id="ARBA00022989"/>
    </source>
</evidence>
<proteinExistence type="inferred from homology"/>
<comment type="caution">
    <text evidence="10">The sequence shown here is derived from an EMBL/GenBank/DDBJ whole genome shotgun (WGS) entry which is preliminary data.</text>
</comment>
<keyword evidence="6 8" id="KW-1133">Transmembrane helix</keyword>